<protein>
    <submittedName>
        <fullName evidence="1">Uncharacterized protein</fullName>
    </submittedName>
</protein>
<name>A0AAJ0A797_9PEZI</name>
<sequence length="217" mass="24320">MAKCCSGRVCPDSQHSPAISSRLESPSWQARMHEAGKDTDLPCLPISLSPRSPPTLDVMQNAPRQHLLRTNFWRGGCSGLFGWPGVGVLSRKLDAEFEHDNLYCMVIFGVRKRRSRILLDRDESKKVGGYAGVTFASRDRRGACLSTGLGHVDHVWLNSFRGRDFSTYFLRQYPKKRLGGRLRQETCEGIDRGPSRREGCMSKLGNSQDEACLQSTD</sequence>
<dbReference type="GeneID" id="85451937"/>
<reference evidence="1" key="1">
    <citation type="submission" date="2021-06" db="EMBL/GenBank/DDBJ databases">
        <title>Comparative genomics, transcriptomics and evolutionary studies reveal genomic signatures of adaptation to plant cell wall in hemibiotrophic fungi.</title>
        <authorList>
            <consortium name="DOE Joint Genome Institute"/>
            <person name="Baroncelli R."/>
            <person name="Diaz J.F."/>
            <person name="Benocci T."/>
            <person name="Peng M."/>
            <person name="Battaglia E."/>
            <person name="Haridas S."/>
            <person name="Andreopoulos W."/>
            <person name="Labutti K."/>
            <person name="Pangilinan J."/>
            <person name="Floch G.L."/>
            <person name="Makela M.R."/>
            <person name="Henrissat B."/>
            <person name="Grigoriev I.V."/>
            <person name="Crouch J.A."/>
            <person name="De Vries R.P."/>
            <person name="Sukno S.A."/>
            <person name="Thon M.R."/>
        </authorList>
    </citation>
    <scope>NUCLEOTIDE SEQUENCE</scope>
    <source>
        <strain evidence="1">CBS 193.32</strain>
    </source>
</reference>
<dbReference type="Proteomes" id="UP001224890">
    <property type="component" value="Unassembled WGS sequence"/>
</dbReference>
<comment type="caution">
    <text evidence="1">The sequence shown here is derived from an EMBL/GenBank/DDBJ whole genome shotgun (WGS) entry which is preliminary data.</text>
</comment>
<dbReference type="EMBL" id="JAHMHR010000083">
    <property type="protein sequence ID" value="KAK1657834.1"/>
    <property type="molecule type" value="Genomic_DNA"/>
</dbReference>
<organism evidence="1 2">
    <name type="scientific">Colletotrichum godetiae</name>
    <dbReference type="NCBI Taxonomy" id="1209918"/>
    <lineage>
        <taxon>Eukaryota</taxon>
        <taxon>Fungi</taxon>
        <taxon>Dikarya</taxon>
        <taxon>Ascomycota</taxon>
        <taxon>Pezizomycotina</taxon>
        <taxon>Sordariomycetes</taxon>
        <taxon>Hypocreomycetidae</taxon>
        <taxon>Glomerellales</taxon>
        <taxon>Glomerellaceae</taxon>
        <taxon>Colletotrichum</taxon>
        <taxon>Colletotrichum acutatum species complex</taxon>
    </lineage>
</organism>
<proteinExistence type="predicted"/>
<dbReference type="AlphaFoldDB" id="A0AAJ0A797"/>
<evidence type="ECO:0000313" key="2">
    <source>
        <dbReference type="Proteomes" id="UP001224890"/>
    </source>
</evidence>
<accession>A0AAJ0A797</accession>
<gene>
    <name evidence="1" type="ORF">BDP55DRAFT_416511</name>
</gene>
<dbReference type="RefSeq" id="XP_060422598.1">
    <property type="nucleotide sequence ID" value="XM_060567411.1"/>
</dbReference>
<keyword evidence="2" id="KW-1185">Reference proteome</keyword>
<evidence type="ECO:0000313" key="1">
    <source>
        <dbReference type="EMBL" id="KAK1657834.1"/>
    </source>
</evidence>